<evidence type="ECO:0000313" key="1">
    <source>
        <dbReference type="EMBL" id="RHY27905.1"/>
    </source>
</evidence>
<dbReference type="VEuPathDB" id="FungiDB:H310_07415"/>
<comment type="caution">
    <text evidence="1">The sequence shown here is derived from an EMBL/GenBank/DDBJ whole genome shotgun (WGS) entry which is preliminary data.</text>
</comment>
<gene>
    <name evidence="1" type="ORF">DYB32_007177</name>
</gene>
<name>A0A3R6Z204_9STRA</name>
<evidence type="ECO:0000313" key="2">
    <source>
        <dbReference type="Proteomes" id="UP000285060"/>
    </source>
</evidence>
<dbReference type="Proteomes" id="UP000285060">
    <property type="component" value="Unassembled WGS sequence"/>
</dbReference>
<keyword evidence="2" id="KW-1185">Reference proteome</keyword>
<organism evidence="1 2">
    <name type="scientific">Aphanomyces invadans</name>
    <dbReference type="NCBI Taxonomy" id="157072"/>
    <lineage>
        <taxon>Eukaryota</taxon>
        <taxon>Sar</taxon>
        <taxon>Stramenopiles</taxon>
        <taxon>Oomycota</taxon>
        <taxon>Saprolegniomycetes</taxon>
        <taxon>Saprolegniales</taxon>
        <taxon>Verrucalvaceae</taxon>
        <taxon>Aphanomyces</taxon>
    </lineage>
</organism>
<dbReference type="AlphaFoldDB" id="A0A3R6Z204"/>
<proteinExistence type="predicted"/>
<reference evidence="1 2" key="1">
    <citation type="submission" date="2018-08" db="EMBL/GenBank/DDBJ databases">
        <title>Aphanomyces genome sequencing and annotation.</title>
        <authorList>
            <person name="Minardi D."/>
            <person name="Oidtmann B."/>
            <person name="Van Der Giezen M."/>
            <person name="Studholme D.J."/>
        </authorList>
    </citation>
    <scope>NUCLEOTIDE SEQUENCE [LARGE SCALE GENOMIC DNA]</scope>
    <source>
        <strain evidence="1 2">NJM0002</strain>
    </source>
</reference>
<accession>A0A3R6Z204</accession>
<dbReference type="EMBL" id="QUSY01000681">
    <property type="protein sequence ID" value="RHY27905.1"/>
    <property type="molecule type" value="Genomic_DNA"/>
</dbReference>
<protein>
    <submittedName>
        <fullName evidence="1">Uncharacterized protein</fullName>
    </submittedName>
</protein>
<sequence>MKMIGCDFKSTTVGIATKSETYATLADVDVLALVLRIPNRHWMELNNGKSEMSMAQLMTMKILSMYDRTTDSDAIVQDLYHPDASFSDPWVEENVAAHFRAIPSVVAKSHAAMIRGSMAGVTVLTIDSNVTFRFKPFPSYLGCTFRMFSVLELQDHQVLHDSTRVSLLSNASVQIIKHTDHWDLNTVLESIPVVSFCYRVFRTAFGHASSHLINTFIPRTPRPRTSRRLPPALTCLLESIQDSAAAGFGEAVPAAKNPSKGS</sequence>